<sequence>MLRFTNVDHKPTRLPPVYGYRTHPLLPLRQALDPIVSKIDQLDEFIKIAKSECHFPSEHGLTREESASIYLYTMDWGEQSLYRILNGVLREKDRSVLIPWHGYLRLFDTALKKLPSLQINLWRGINGDVSQNYKENDELTWWCFSSCSSSIKVVKQFLGSISTLFMIEVKNGKAISIYSNFPEENEVIIPLGTRLRVVSDALDHTSLNVIHLRELVDENDQELTSSFANMGVTTSIKPQMDYKEALPNNESSTFKIWTDKNGNKYEGAWKNGKKHGKGTYYYANGEKYTGDWIDDKKAGQGVYTWPNGDRYEKEYSQMSSTDLL</sequence>
<dbReference type="PANTHER" id="PTHR43215:SF14">
    <property type="entry name" value="RADIAL SPOKE HEAD 1 HOMOLOG"/>
    <property type="match status" value="1"/>
</dbReference>
<evidence type="ECO:0000256" key="3">
    <source>
        <dbReference type="ARBA" id="ARBA00022679"/>
    </source>
</evidence>
<dbReference type="Gene3D" id="3.90.176.10">
    <property type="entry name" value="Toxin ADP-ribosyltransferase, Chain A, domain 1"/>
    <property type="match status" value="1"/>
</dbReference>
<keyword evidence="11" id="KW-1185">Reference proteome</keyword>
<dbReference type="InterPro" id="IPR003409">
    <property type="entry name" value="MORN"/>
</dbReference>
<dbReference type="PANTHER" id="PTHR43215">
    <property type="entry name" value="RADIAL SPOKE HEAD 1 HOMOLOG"/>
    <property type="match status" value="1"/>
</dbReference>
<keyword evidence="7" id="KW-0521">NADP</keyword>
<protein>
    <recommendedName>
        <fullName evidence="7">NAD(P)(+)--arginine ADP-ribosyltransferase</fullName>
        <ecNumber evidence="7">2.4.2.31</ecNumber>
    </recommendedName>
    <alternativeName>
        <fullName evidence="7">Mono(ADP-ribosyl)transferase</fullName>
    </alternativeName>
</protein>
<evidence type="ECO:0000256" key="7">
    <source>
        <dbReference type="RuleBase" id="RU361228"/>
    </source>
</evidence>
<reference evidence="8" key="1">
    <citation type="submission" date="2021-02" db="EMBL/GenBank/DDBJ databases">
        <authorList>
            <person name="Nowell W R."/>
        </authorList>
    </citation>
    <scope>NUCLEOTIDE SEQUENCE</scope>
</reference>
<dbReference type="Proteomes" id="UP000663870">
    <property type="component" value="Unassembled WGS sequence"/>
</dbReference>
<evidence type="ECO:0000313" key="10">
    <source>
        <dbReference type="Proteomes" id="UP000663854"/>
    </source>
</evidence>
<proteinExistence type="inferred from homology"/>
<dbReference type="EC" id="2.4.2.31" evidence="7"/>
<accession>A0A815J193</accession>
<evidence type="ECO:0000256" key="5">
    <source>
        <dbReference type="ARBA" id="ARBA00022737"/>
    </source>
</evidence>
<dbReference type="SUPFAM" id="SSF56399">
    <property type="entry name" value="ADP-ribosylation"/>
    <property type="match status" value="1"/>
</dbReference>
<keyword evidence="3 7" id="KW-0808">Transferase</keyword>
<dbReference type="EMBL" id="CAJNOL010005988">
    <property type="protein sequence ID" value="CAF1612593.1"/>
    <property type="molecule type" value="Genomic_DNA"/>
</dbReference>
<keyword evidence="5" id="KW-0677">Repeat</keyword>
<evidence type="ECO:0000256" key="2">
    <source>
        <dbReference type="ARBA" id="ARBA00022676"/>
    </source>
</evidence>
<dbReference type="GO" id="GO:0016779">
    <property type="term" value="F:nucleotidyltransferase activity"/>
    <property type="evidence" value="ECO:0007669"/>
    <property type="project" value="UniProtKB-KW"/>
</dbReference>
<evidence type="ECO:0000256" key="4">
    <source>
        <dbReference type="ARBA" id="ARBA00022695"/>
    </source>
</evidence>
<keyword evidence="2 7" id="KW-0328">Glycosyltransferase</keyword>
<evidence type="ECO:0000256" key="6">
    <source>
        <dbReference type="ARBA" id="ARBA00047597"/>
    </source>
</evidence>
<comment type="catalytic activity">
    <reaction evidence="6 7">
        <text>L-arginyl-[protein] + NAD(+) = N(omega)-(ADP-D-ribosyl)-L-arginyl-[protein] + nicotinamide + H(+)</text>
        <dbReference type="Rhea" id="RHEA:19149"/>
        <dbReference type="Rhea" id="RHEA-COMP:10532"/>
        <dbReference type="Rhea" id="RHEA-COMP:15087"/>
        <dbReference type="ChEBI" id="CHEBI:15378"/>
        <dbReference type="ChEBI" id="CHEBI:17154"/>
        <dbReference type="ChEBI" id="CHEBI:29965"/>
        <dbReference type="ChEBI" id="CHEBI:57540"/>
        <dbReference type="ChEBI" id="CHEBI:142554"/>
        <dbReference type="EC" id="2.4.2.31"/>
    </reaction>
</comment>
<evidence type="ECO:0000313" key="9">
    <source>
        <dbReference type="EMBL" id="CAF1612593.1"/>
    </source>
</evidence>
<comment type="similarity">
    <text evidence="1 7">Belongs to the Arg-specific ADP-ribosyltransferase family.</text>
</comment>
<name>A0A815J193_9BILA</name>
<dbReference type="GO" id="GO:0005829">
    <property type="term" value="C:cytosol"/>
    <property type="evidence" value="ECO:0007669"/>
    <property type="project" value="TreeGrafter"/>
</dbReference>
<dbReference type="Pfam" id="PF02493">
    <property type="entry name" value="MORN"/>
    <property type="match status" value="2"/>
</dbReference>
<evidence type="ECO:0000313" key="8">
    <source>
        <dbReference type="EMBL" id="CAF1373171.1"/>
    </source>
</evidence>
<dbReference type="EMBL" id="CAJNOH010004549">
    <property type="protein sequence ID" value="CAF1373171.1"/>
    <property type="molecule type" value="Genomic_DNA"/>
</dbReference>
<keyword evidence="4" id="KW-0548">Nucleotidyltransferase</keyword>
<dbReference type="SMART" id="SM00698">
    <property type="entry name" value="MORN"/>
    <property type="match status" value="2"/>
</dbReference>
<gene>
    <name evidence="9" type="ORF">JXQ802_LOCUS49575</name>
    <name evidence="8" type="ORF">PYM288_LOCUS33465</name>
</gene>
<dbReference type="SUPFAM" id="SSF82185">
    <property type="entry name" value="Histone H3 K4-specific methyltransferase SET7/9 N-terminal domain"/>
    <property type="match status" value="1"/>
</dbReference>
<comment type="caution">
    <text evidence="8">The sequence shown here is derived from an EMBL/GenBank/DDBJ whole genome shotgun (WGS) entry which is preliminary data.</text>
</comment>
<dbReference type="Pfam" id="PF01129">
    <property type="entry name" value="ART"/>
    <property type="match status" value="1"/>
</dbReference>
<evidence type="ECO:0000313" key="11">
    <source>
        <dbReference type="Proteomes" id="UP000663870"/>
    </source>
</evidence>
<keyword evidence="7" id="KW-0520">NAD</keyword>
<dbReference type="Gene3D" id="2.20.110.10">
    <property type="entry name" value="Histone H3 K4-specific methyltransferase SET7/9 N-terminal domain"/>
    <property type="match status" value="1"/>
</dbReference>
<dbReference type="PROSITE" id="PS51996">
    <property type="entry name" value="TR_MART"/>
    <property type="match status" value="1"/>
</dbReference>
<organism evidence="8 10">
    <name type="scientific">Rotaria sordida</name>
    <dbReference type="NCBI Taxonomy" id="392033"/>
    <lineage>
        <taxon>Eukaryota</taxon>
        <taxon>Metazoa</taxon>
        <taxon>Spiralia</taxon>
        <taxon>Gnathifera</taxon>
        <taxon>Rotifera</taxon>
        <taxon>Eurotatoria</taxon>
        <taxon>Bdelloidea</taxon>
        <taxon>Philodinida</taxon>
        <taxon>Philodinidae</taxon>
        <taxon>Rotaria</taxon>
    </lineage>
</organism>
<dbReference type="InterPro" id="IPR000768">
    <property type="entry name" value="ART"/>
</dbReference>
<dbReference type="Proteomes" id="UP000663854">
    <property type="component" value="Unassembled WGS sequence"/>
</dbReference>
<dbReference type="GO" id="GO:0106274">
    <property type="term" value="F:NAD+-protein-arginine ADP-ribosyltransferase activity"/>
    <property type="evidence" value="ECO:0007669"/>
    <property type="project" value="UniProtKB-EC"/>
</dbReference>
<dbReference type="AlphaFoldDB" id="A0A815J193"/>
<evidence type="ECO:0000256" key="1">
    <source>
        <dbReference type="ARBA" id="ARBA00009558"/>
    </source>
</evidence>